<comment type="function">
    <text evidence="1">Is involved in generating a small heat-stable compound (Nod), an acylated oligomer of N-acetylglucosamine, that stimulates mitosis in various plant protoplasts.</text>
</comment>
<dbReference type="CDD" id="cd10967">
    <property type="entry name" value="CE4_GLA_like_6s"/>
    <property type="match status" value="1"/>
</dbReference>
<dbReference type="GO" id="GO:0016810">
    <property type="term" value="F:hydrolase activity, acting on carbon-nitrogen (but not peptide) bonds"/>
    <property type="evidence" value="ECO:0007669"/>
    <property type="project" value="InterPro"/>
</dbReference>
<keyword evidence="4" id="KW-0732">Signal</keyword>
<dbReference type="InterPro" id="IPR011330">
    <property type="entry name" value="Glyco_hydro/deAcase_b/a-brl"/>
</dbReference>
<comment type="caution">
    <text evidence="7">The sequence shown here is derived from an EMBL/GenBank/DDBJ whole genome shotgun (WGS) entry which is preliminary data.</text>
</comment>
<evidence type="ECO:0000256" key="2">
    <source>
        <dbReference type="ARBA" id="ARBA00010973"/>
    </source>
</evidence>
<dbReference type="Gene3D" id="3.20.20.370">
    <property type="entry name" value="Glycoside hydrolase/deacetylase"/>
    <property type="match status" value="1"/>
</dbReference>
<sequence length="257" mass="28779">MTDVEQGWSHGRDRQLWRLLARTVPGGRMPLRGRKAVASITFDDVPESATTVGAAILDRHDVRATYYIAAALCGRRDRYWQLATRERIRDLSDAGHEIGCHTARHVNVQSLDRHDLLRECDLSSAMIAEICGRVPRNFCYPFGDVGLIQKRLLAERFETCRTIYERPNLGRVDPAMLCAYGLFDSVLDRDRLSRLVRRTVARRGWLILYTHDVAAEPTPMGVTPGFLDAALTVLADHGVPLLTVAEAARHHGLVAAD</sequence>
<evidence type="ECO:0000256" key="4">
    <source>
        <dbReference type="ARBA" id="ARBA00022729"/>
    </source>
</evidence>
<evidence type="ECO:0000313" key="8">
    <source>
        <dbReference type="Proteomes" id="UP000321258"/>
    </source>
</evidence>
<evidence type="ECO:0000256" key="1">
    <source>
        <dbReference type="ARBA" id="ARBA00003236"/>
    </source>
</evidence>
<dbReference type="OrthoDB" id="9784220at2"/>
<evidence type="ECO:0000256" key="3">
    <source>
        <dbReference type="ARBA" id="ARBA00020071"/>
    </source>
</evidence>
<feature type="domain" description="NodB homology" evidence="6">
    <location>
        <begin position="36"/>
        <end position="257"/>
    </location>
</feature>
<dbReference type="SUPFAM" id="SSF88713">
    <property type="entry name" value="Glycoside hydrolase/deacetylase"/>
    <property type="match status" value="1"/>
</dbReference>
<dbReference type="Pfam" id="PF01522">
    <property type="entry name" value="Polysacc_deac_1"/>
    <property type="match status" value="1"/>
</dbReference>
<dbReference type="InterPro" id="IPR002509">
    <property type="entry name" value="NODB_dom"/>
</dbReference>
<reference evidence="7 8" key="1">
    <citation type="submission" date="2019-07" db="EMBL/GenBank/DDBJ databases">
        <title>Whole genome shotgun sequence of Methylobacterium haplocladii NBRC 107714.</title>
        <authorList>
            <person name="Hosoyama A."/>
            <person name="Uohara A."/>
            <person name="Ohji S."/>
            <person name="Ichikawa N."/>
        </authorList>
    </citation>
    <scope>NUCLEOTIDE SEQUENCE [LARGE SCALE GENOMIC DNA]</scope>
    <source>
        <strain evidence="7 8">NBRC 107714</strain>
    </source>
</reference>
<dbReference type="PROSITE" id="PS51677">
    <property type="entry name" value="NODB"/>
    <property type="match status" value="1"/>
</dbReference>
<dbReference type="AlphaFoldDB" id="A0A512IT55"/>
<keyword evidence="8" id="KW-1185">Reference proteome</keyword>
<dbReference type="EMBL" id="BJZT01000036">
    <property type="protein sequence ID" value="GEP00873.1"/>
    <property type="molecule type" value="Genomic_DNA"/>
</dbReference>
<dbReference type="Proteomes" id="UP000321258">
    <property type="component" value="Unassembled WGS sequence"/>
</dbReference>
<dbReference type="GO" id="GO:0005975">
    <property type="term" value="P:carbohydrate metabolic process"/>
    <property type="evidence" value="ECO:0007669"/>
    <property type="project" value="InterPro"/>
</dbReference>
<dbReference type="PANTHER" id="PTHR34216">
    <property type="match status" value="1"/>
</dbReference>
<organism evidence="7 8">
    <name type="scientific">Methylobacterium haplocladii</name>
    <dbReference type="NCBI Taxonomy" id="1176176"/>
    <lineage>
        <taxon>Bacteria</taxon>
        <taxon>Pseudomonadati</taxon>
        <taxon>Pseudomonadota</taxon>
        <taxon>Alphaproteobacteria</taxon>
        <taxon>Hyphomicrobiales</taxon>
        <taxon>Methylobacteriaceae</taxon>
        <taxon>Methylobacterium</taxon>
    </lineage>
</organism>
<comment type="similarity">
    <text evidence="2">Belongs to the polysaccharide deacetylase family.</text>
</comment>
<evidence type="ECO:0000313" key="7">
    <source>
        <dbReference type="EMBL" id="GEP00873.1"/>
    </source>
</evidence>
<evidence type="ECO:0000259" key="6">
    <source>
        <dbReference type="PROSITE" id="PS51677"/>
    </source>
</evidence>
<gene>
    <name evidence="7" type="ORF">MHA02_32600</name>
</gene>
<protein>
    <recommendedName>
        <fullName evidence="3">Chitooligosaccharide deacetylase</fullName>
    </recommendedName>
    <alternativeName>
        <fullName evidence="5">Nodulation protein B</fullName>
    </alternativeName>
</protein>
<evidence type="ECO:0000256" key="5">
    <source>
        <dbReference type="ARBA" id="ARBA00032976"/>
    </source>
</evidence>
<accession>A0A512IT55</accession>
<proteinExistence type="inferred from homology"/>
<name>A0A512IT55_9HYPH</name>
<dbReference type="RefSeq" id="WP_147080576.1">
    <property type="nucleotide sequence ID" value="NZ_BJZT01000036.1"/>
</dbReference>
<dbReference type="PANTHER" id="PTHR34216:SF11">
    <property type="entry name" value="CHITOOLIGOSACCHARIDE DEACETYLASE"/>
    <property type="match status" value="1"/>
</dbReference>
<dbReference type="InterPro" id="IPR051398">
    <property type="entry name" value="Polysacch_Deacetylase"/>
</dbReference>